<dbReference type="AlphaFoldDB" id="A0A6G9IE89"/>
<keyword evidence="2" id="KW-1185">Reference proteome</keyword>
<proteinExistence type="predicted"/>
<evidence type="ECO:0000313" key="1">
    <source>
        <dbReference type="EMBL" id="QIQ22147.1"/>
    </source>
</evidence>
<evidence type="ECO:0000313" key="2">
    <source>
        <dbReference type="Proteomes" id="UP000501168"/>
    </source>
</evidence>
<dbReference type="Proteomes" id="UP000501168">
    <property type="component" value="Chromosome"/>
</dbReference>
<sequence>MNVYYVNQKGLDAINKILKEYMKPNTCFAPYSMKELSQQILQIEQSANEAQKSSGRFEIPGHLSKSGNPEAFTLFGDEHYDIEEFVDEE</sequence>
<gene>
    <name evidence="1" type="ORF">IPMB12_10900</name>
</gene>
<dbReference type="EMBL" id="CP050253">
    <property type="protein sequence ID" value="QIQ22147.1"/>
    <property type="molecule type" value="Genomic_DNA"/>
</dbReference>
<protein>
    <submittedName>
        <fullName evidence="1">Uncharacterized protein</fullName>
    </submittedName>
</protein>
<organism evidence="1 2">
    <name type="scientific">Zophobihabitans entericus</name>
    <dbReference type="NCBI Taxonomy" id="1635327"/>
    <lineage>
        <taxon>Bacteria</taxon>
        <taxon>Pseudomonadati</taxon>
        <taxon>Pseudomonadota</taxon>
        <taxon>Gammaproteobacteria</taxon>
        <taxon>Orbales</taxon>
        <taxon>Orbaceae</taxon>
        <taxon>Zophobihabitans</taxon>
    </lineage>
</organism>
<accession>A0A6G9IE89</accession>
<dbReference type="InParanoid" id="A0A6G9IE89"/>
<dbReference type="KEGG" id="orb:IPMB12_10900"/>
<dbReference type="RefSeq" id="WP_166917444.1">
    <property type="nucleotide sequence ID" value="NZ_CP050253.1"/>
</dbReference>
<reference evidence="1 2" key="1">
    <citation type="submission" date="2020-03" db="EMBL/GenBank/DDBJ databases">
        <title>Complete genome sequence of Orbus sp. IPMB12 (BCRC 80908).</title>
        <authorList>
            <person name="Lo W.-S."/>
            <person name="Chang T.-H."/>
            <person name="Kuo C.-H."/>
        </authorList>
    </citation>
    <scope>NUCLEOTIDE SEQUENCE [LARGE SCALE GENOMIC DNA]</scope>
    <source>
        <strain evidence="1 2">IPMB12</strain>
    </source>
</reference>
<name>A0A6G9IE89_9GAMM</name>